<dbReference type="InterPro" id="IPR003593">
    <property type="entry name" value="AAA+_ATPase"/>
</dbReference>
<evidence type="ECO:0000256" key="8">
    <source>
        <dbReference type="ARBA" id="ARBA00022840"/>
    </source>
</evidence>
<evidence type="ECO:0000259" key="12">
    <source>
        <dbReference type="PROSITE" id="PS50893"/>
    </source>
</evidence>
<dbReference type="CDD" id="cd03216">
    <property type="entry name" value="ABC_Carb_Monos_I"/>
    <property type="match status" value="1"/>
</dbReference>
<proteinExistence type="inferred from homology"/>
<dbReference type="PANTHER" id="PTHR43790:SF3">
    <property type="entry name" value="D-ALLOSE IMPORT ATP-BINDING PROTEIN ALSA-RELATED"/>
    <property type="match status" value="1"/>
</dbReference>
<comment type="similarity">
    <text evidence="2">Belongs to the ABC transporter superfamily.</text>
</comment>
<feature type="region of interest" description="Disordered" evidence="11">
    <location>
        <begin position="1"/>
        <end position="20"/>
    </location>
</feature>
<dbReference type="InterPro" id="IPR027417">
    <property type="entry name" value="P-loop_NTPase"/>
</dbReference>
<keyword evidence="4" id="KW-1003">Cell membrane</keyword>
<dbReference type="EMBL" id="CP032694">
    <property type="protein sequence ID" value="AYG57556.1"/>
    <property type="molecule type" value="Genomic_DNA"/>
</dbReference>
<reference evidence="13 14" key="1">
    <citation type="submission" date="2018-10" db="EMBL/GenBank/DDBJ databases">
        <title>Rhizobium etli, R. leguminosarum and a new Rhizobium genospecies from Phaseolus dumosus.</title>
        <authorList>
            <person name="Ramirez-Puebla S.T."/>
            <person name="Rogel-Hernandez M.A."/>
            <person name="Guerrero G."/>
            <person name="Ormeno-Orrillo E."/>
            <person name="Martinez-Romero J.C."/>
            <person name="Negrete-Yankelevich S."/>
            <person name="Martinez-Romero E."/>
        </authorList>
    </citation>
    <scope>NUCLEOTIDE SEQUENCE [LARGE SCALE GENOMIC DNA]</scope>
    <source>
        <strain evidence="13 14">CCGE525</strain>
    </source>
</reference>
<evidence type="ECO:0000256" key="9">
    <source>
        <dbReference type="ARBA" id="ARBA00022967"/>
    </source>
</evidence>
<dbReference type="GO" id="GO:0005524">
    <property type="term" value="F:ATP binding"/>
    <property type="evidence" value="ECO:0007669"/>
    <property type="project" value="UniProtKB-KW"/>
</dbReference>
<organism evidence="13 14">
    <name type="scientific">Rhizobium jaguaris</name>
    <dbReference type="NCBI Taxonomy" id="1312183"/>
    <lineage>
        <taxon>Bacteria</taxon>
        <taxon>Pseudomonadati</taxon>
        <taxon>Pseudomonadota</taxon>
        <taxon>Alphaproteobacteria</taxon>
        <taxon>Hyphomicrobiales</taxon>
        <taxon>Rhizobiaceae</taxon>
        <taxon>Rhizobium/Agrobacterium group</taxon>
        <taxon>Rhizobium</taxon>
    </lineage>
</organism>
<dbReference type="Pfam" id="PF00005">
    <property type="entry name" value="ABC_tran"/>
    <property type="match status" value="2"/>
</dbReference>
<dbReference type="RefSeq" id="WP_120702656.1">
    <property type="nucleotide sequence ID" value="NZ_CP032694.1"/>
</dbReference>
<dbReference type="SUPFAM" id="SSF52540">
    <property type="entry name" value="P-loop containing nucleoside triphosphate hydrolases"/>
    <property type="match status" value="2"/>
</dbReference>
<name>A0A387FRY7_9HYPH</name>
<dbReference type="SMART" id="SM00382">
    <property type="entry name" value="AAA"/>
    <property type="match status" value="2"/>
</dbReference>
<dbReference type="PROSITE" id="PS00211">
    <property type="entry name" value="ABC_TRANSPORTER_1"/>
    <property type="match status" value="1"/>
</dbReference>
<keyword evidence="9" id="KW-1278">Translocase</keyword>
<keyword evidence="14" id="KW-1185">Reference proteome</keyword>
<sequence length="534" mass="57565">MQSGPRVPQGPHVSQVDLPHGPGGPLLSALHVSKRFGGIAALTDVAFDLHAGEIHALMGENGAGKSTLMKIFSGVHTEYEGEIRLDGLPVKFASVRDAEDAGVAIIHQELNLVPELSVAENIFLGREPRIAGLFIDKRKCVVEARTLLRRLGIDLPPEARVGSLRIGEQQLVEIAKALSLSARVLIMDEPTSALSPGECVRLFAIMRQLVRHGVGIVYISHRIDEVIQLSDRVTVFRDGRHVWTRAMSETDEDRIIAAMVGRDLGHGESQRSSTAEEVLLSVRGLSLAVTDRRGRRNVLKEVSFDLAAGEILGIGGLLGAGRTEILQAIYGAAAGQVGGNIFIDGKPMRLRSPVEARRRGISLVTEDRKSQGLHLRDTITDNIALPVVNQLARFGIRRFGSEEKLATDAVKSLGIRAAGIGQAAGTLSGGNQQKVVIAKCLAANPRILLLDEPTRGIDVGAKREIYELIFKLAADGIAIIVVSSEMPELLHLADRILVISEGRQTGILDRAAATEERIMQLAAPRSAQREKAVQ</sequence>
<dbReference type="PANTHER" id="PTHR43790">
    <property type="entry name" value="CARBOHYDRATE TRANSPORT ATP-BINDING PROTEIN MG119-RELATED"/>
    <property type="match status" value="1"/>
</dbReference>
<dbReference type="GO" id="GO:0016887">
    <property type="term" value="F:ATP hydrolysis activity"/>
    <property type="evidence" value="ECO:0007669"/>
    <property type="project" value="InterPro"/>
</dbReference>
<protein>
    <submittedName>
        <fullName evidence="13">Sugar ABC transporter ATP-binding protein</fullName>
    </submittedName>
</protein>
<dbReference type="Gene3D" id="3.40.50.300">
    <property type="entry name" value="P-loop containing nucleotide triphosphate hydrolases"/>
    <property type="match status" value="2"/>
</dbReference>
<comment type="subcellular location">
    <subcellularLocation>
        <location evidence="1">Cell membrane</location>
        <topology evidence="1">Peripheral membrane protein</topology>
    </subcellularLocation>
</comment>
<dbReference type="InterPro" id="IPR003439">
    <property type="entry name" value="ABC_transporter-like_ATP-bd"/>
</dbReference>
<evidence type="ECO:0000256" key="3">
    <source>
        <dbReference type="ARBA" id="ARBA00022448"/>
    </source>
</evidence>
<evidence type="ECO:0000256" key="7">
    <source>
        <dbReference type="ARBA" id="ARBA00022741"/>
    </source>
</evidence>
<dbReference type="AlphaFoldDB" id="A0A387FRY7"/>
<keyword evidence="5" id="KW-0762">Sugar transport</keyword>
<evidence type="ECO:0000313" key="13">
    <source>
        <dbReference type="EMBL" id="AYG57556.1"/>
    </source>
</evidence>
<feature type="domain" description="ABC transporter" evidence="12">
    <location>
        <begin position="282"/>
        <end position="526"/>
    </location>
</feature>
<keyword evidence="8 13" id="KW-0067">ATP-binding</keyword>
<dbReference type="InterPro" id="IPR050107">
    <property type="entry name" value="ABC_carbohydrate_import_ATPase"/>
</dbReference>
<evidence type="ECO:0000256" key="6">
    <source>
        <dbReference type="ARBA" id="ARBA00022737"/>
    </source>
</evidence>
<evidence type="ECO:0000256" key="5">
    <source>
        <dbReference type="ARBA" id="ARBA00022597"/>
    </source>
</evidence>
<keyword evidence="10" id="KW-0472">Membrane</keyword>
<evidence type="ECO:0000256" key="4">
    <source>
        <dbReference type="ARBA" id="ARBA00022475"/>
    </source>
</evidence>
<dbReference type="PROSITE" id="PS50893">
    <property type="entry name" value="ABC_TRANSPORTER_2"/>
    <property type="match status" value="2"/>
</dbReference>
<evidence type="ECO:0000313" key="14">
    <source>
        <dbReference type="Proteomes" id="UP000282195"/>
    </source>
</evidence>
<gene>
    <name evidence="13" type="ORF">CCGE525_01025</name>
</gene>
<dbReference type="GO" id="GO:0005886">
    <property type="term" value="C:plasma membrane"/>
    <property type="evidence" value="ECO:0007669"/>
    <property type="project" value="UniProtKB-SubCell"/>
</dbReference>
<dbReference type="InterPro" id="IPR017871">
    <property type="entry name" value="ABC_transporter-like_CS"/>
</dbReference>
<evidence type="ECO:0000256" key="10">
    <source>
        <dbReference type="ARBA" id="ARBA00023136"/>
    </source>
</evidence>
<dbReference type="FunFam" id="3.40.50.300:FF:000127">
    <property type="entry name" value="Ribose import ATP-binding protein RbsA"/>
    <property type="match status" value="1"/>
</dbReference>
<dbReference type="Proteomes" id="UP000282195">
    <property type="component" value="Chromosome"/>
</dbReference>
<accession>A0A387FRY7</accession>
<keyword evidence="7" id="KW-0547">Nucleotide-binding</keyword>
<evidence type="ECO:0000256" key="1">
    <source>
        <dbReference type="ARBA" id="ARBA00004202"/>
    </source>
</evidence>
<dbReference type="OrthoDB" id="9805029at2"/>
<dbReference type="KEGG" id="rjg:CCGE525_01025"/>
<dbReference type="CDD" id="cd03215">
    <property type="entry name" value="ABC_Carb_Monos_II"/>
    <property type="match status" value="1"/>
</dbReference>
<evidence type="ECO:0000256" key="11">
    <source>
        <dbReference type="SAM" id="MobiDB-lite"/>
    </source>
</evidence>
<keyword evidence="6" id="KW-0677">Repeat</keyword>
<keyword evidence="3" id="KW-0813">Transport</keyword>
<feature type="domain" description="ABC transporter" evidence="12">
    <location>
        <begin position="27"/>
        <end position="263"/>
    </location>
</feature>
<evidence type="ECO:0000256" key="2">
    <source>
        <dbReference type="ARBA" id="ARBA00005417"/>
    </source>
</evidence>